<reference evidence="3" key="1">
    <citation type="submission" date="2022-11" db="UniProtKB">
        <authorList>
            <consortium name="WormBaseParasite"/>
        </authorList>
    </citation>
    <scope>IDENTIFICATION</scope>
</reference>
<proteinExistence type="predicted"/>
<dbReference type="Proteomes" id="UP000887574">
    <property type="component" value="Unplaced"/>
</dbReference>
<protein>
    <submittedName>
        <fullName evidence="3">Uncharacterized protein</fullName>
    </submittedName>
</protein>
<feature type="compositionally biased region" description="Polar residues" evidence="1">
    <location>
        <begin position="38"/>
        <end position="48"/>
    </location>
</feature>
<organism evidence="2 3">
    <name type="scientific">Ditylenchus dipsaci</name>
    <dbReference type="NCBI Taxonomy" id="166011"/>
    <lineage>
        <taxon>Eukaryota</taxon>
        <taxon>Metazoa</taxon>
        <taxon>Ecdysozoa</taxon>
        <taxon>Nematoda</taxon>
        <taxon>Chromadorea</taxon>
        <taxon>Rhabditida</taxon>
        <taxon>Tylenchina</taxon>
        <taxon>Tylenchomorpha</taxon>
        <taxon>Sphaerularioidea</taxon>
        <taxon>Anguinidae</taxon>
        <taxon>Anguininae</taxon>
        <taxon>Ditylenchus</taxon>
    </lineage>
</organism>
<evidence type="ECO:0000256" key="1">
    <source>
        <dbReference type="SAM" id="MobiDB-lite"/>
    </source>
</evidence>
<feature type="region of interest" description="Disordered" evidence="1">
    <location>
        <begin position="25"/>
        <end position="70"/>
    </location>
</feature>
<evidence type="ECO:0000313" key="2">
    <source>
        <dbReference type="Proteomes" id="UP000887574"/>
    </source>
</evidence>
<dbReference type="WBParaSite" id="jg475">
    <property type="protein sequence ID" value="jg475"/>
    <property type="gene ID" value="jg475"/>
</dbReference>
<dbReference type="AlphaFoldDB" id="A0A915EDL9"/>
<evidence type="ECO:0000313" key="3">
    <source>
        <dbReference type="WBParaSite" id="jg475"/>
    </source>
</evidence>
<sequence>MPGAAWGRNRLANARTRQRKRLANAITRQRQKSRQRQNSPTSNLANVESRQRRISPTAKLANRKLANSKN</sequence>
<keyword evidence="2" id="KW-1185">Reference proteome</keyword>
<accession>A0A915EDL9</accession>
<name>A0A915EDL9_9BILA</name>